<dbReference type="EMBL" id="CAJHJF010004291">
    <property type="protein sequence ID" value="CAD6941804.1"/>
    <property type="molecule type" value="Genomic_DNA"/>
</dbReference>
<evidence type="ECO:0000256" key="1">
    <source>
        <dbReference type="SAM" id="Phobius"/>
    </source>
</evidence>
<keyword evidence="1" id="KW-0812">Transmembrane</keyword>
<proteinExistence type="predicted"/>
<evidence type="ECO:0000313" key="2">
    <source>
        <dbReference type="EMBL" id="CAD6941804.1"/>
    </source>
</evidence>
<keyword evidence="3" id="KW-1185">Reference proteome</keyword>
<evidence type="ECO:0000313" key="3">
    <source>
        <dbReference type="Proteomes" id="UP000836404"/>
    </source>
</evidence>
<keyword evidence="1" id="KW-1133">Transmembrane helix</keyword>
<gene>
    <name evidence="2" type="ORF">JKILLFL_G5676</name>
</gene>
<organism evidence="2 3">
    <name type="scientific">Tilletia laevis</name>
    <dbReference type="NCBI Taxonomy" id="157183"/>
    <lineage>
        <taxon>Eukaryota</taxon>
        <taxon>Fungi</taxon>
        <taxon>Dikarya</taxon>
        <taxon>Basidiomycota</taxon>
        <taxon>Ustilaginomycotina</taxon>
        <taxon>Exobasidiomycetes</taxon>
        <taxon>Tilletiales</taxon>
        <taxon>Tilletiaceae</taxon>
        <taxon>Tilletia</taxon>
    </lineage>
</organism>
<name>A0A9N8LU19_9BASI</name>
<dbReference type="Proteomes" id="UP000836404">
    <property type="component" value="Unassembled WGS sequence"/>
</dbReference>
<comment type="caution">
    <text evidence="2">The sequence shown here is derived from an EMBL/GenBank/DDBJ whole genome shotgun (WGS) entry which is preliminary data.</text>
</comment>
<keyword evidence="1" id="KW-0472">Membrane</keyword>
<protein>
    <submittedName>
        <fullName evidence="2">Uncharacterized protein</fullName>
    </submittedName>
</protein>
<feature type="transmembrane region" description="Helical" evidence="1">
    <location>
        <begin position="12"/>
        <end position="33"/>
    </location>
</feature>
<sequence length="162" mass="18097">MDFINWVWVSKIRVSLAIVGVLHILAQVAAAILNQSWKWAGAILAGVDTLWSAWALKLKTAQDDYTANCLKDGTSALDPWMQRLLLDNNLDLNKRVECQLRYTQLTKCLVMSFLMRAIGYADGTGTGQTLSPNWRPFAGIEIHRASPHVYLTVDRSAATRAH</sequence>
<feature type="transmembrane region" description="Helical" evidence="1">
    <location>
        <begin position="39"/>
        <end position="56"/>
    </location>
</feature>
<reference evidence="2 3" key="1">
    <citation type="submission" date="2020-10" db="EMBL/GenBank/DDBJ databases">
        <authorList>
            <person name="Sedaghatjoo S."/>
        </authorList>
    </citation>
    <scope>NUCLEOTIDE SEQUENCE [LARGE SCALE GENOMIC DNA]</scope>
    <source>
        <strain evidence="2 3">LLFL</strain>
    </source>
</reference>
<accession>A0A9N8LU19</accession>
<dbReference type="AlphaFoldDB" id="A0A9N8LU19"/>